<evidence type="ECO:0000313" key="7">
    <source>
        <dbReference type="EMBL" id="SFR02958.1"/>
    </source>
</evidence>
<dbReference type="EMBL" id="FOYM01000008">
    <property type="protein sequence ID" value="SFR02958.1"/>
    <property type="molecule type" value="Genomic_DNA"/>
</dbReference>
<keyword evidence="4 5" id="KW-0378">Hydrolase</keyword>
<dbReference type="EC" id="3.1.-.-" evidence="5"/>
<dbReference type="PANTHER" id="PTHR33317">
    <property type="entry name" value="POLYNUCLEOTIDYL TRANSFERASE, RIBONUCLEASE H-LIKE SUPERFAMILY PROTEIN"/>
    <property type="match status" value="1"/>
</dbReference>
<keyword evidence="3 5" id="KW-0540">Nuclease</keyword>
<dbReference type="GO" id="GO:0016788">
    <property type="term" value="F:hydrolase activity, acting on ester bonds"/>
    <property type="evidence" value="ECO:0007669"/>
    <property type="project" value="UniProtKB-UniRule"/>
</dbReference>
<accession>A0A1I6DC29</accession>
<keyword evidence="2 5" id="KW-0690">Ribosome biogenesis</keyword>
<evidence type="ECO:0000256" key="2">
    <source>
        <dbReference type="ARBA" id="ARBA00022517"/>
    </source>
</evidence>
<dbReference type="InterPro" id="IPR037027">
    <property type="entry name" value="YqgF/RNaseH-like_dom_sf"/>
</dbReference>
<dbReference type="Proteomes" id="UP000199584">
    <property type="component" value="Unassembled WGS sequence"/>
</dbReference>
<keyword evidence="8" id="KW-1185">Reference proteome</keyword>
<dbReference type="SMART" id="SM00732">
    <property type="entry name" value="YqgFc"/>
    <property type="match status" value="1"/>
</dbReference>
<dbReference type="GO" id="GO:0005829">
    <property type="term" value="C:cytosol"/>
    <property type="evidence" value="ECO:0007669"/>
    <property type="project" value="TreeGrafter"/>
</dbReference>
<comment type="subcellular location">
    <subcellularLocation>
        <location evidence="5">Cytoplasm</location>
    </subcellularLocation>
</comment>
<dbReference type="GO" id="GO:0000967">
    <property type="term" value="P:rRNA 5'-end processing"/>
    <property type="evidence" value="ECO:0007669"/>
    <property type="project" value="UniProtKB-UniRule"/>
</dbReference>
<dbReference type="PANTHER" id="PTHR33317:SF4">
    <property type="entry name" value="POLYNUCLEOTIDYL TRANSFERASE, RIBONUCLEASE H-LIKE SUPERFAMILY PROTEIN"/>
    <property type="match status" value="1"/>
</dbReference>
<evidence type="ECO:0000259" key="6">
    <source>
        <dbReference type="SMART" id="SM00732"/>
    </source>
</evidence>
<dbReference type="GO" id="GO:0004518">
    <property type="term" value="F:nuclease activity"/>
    <property type="evidence" value="ECO:0007669"/>
    <property type="project" value="UniProtKB-KW"/>
</dbReference>
<evidence type="ECO:0000256" key="5">
    <source>
        <dbReference type="HAMAP-Rule" id="MF_00651"/>
    </source>
</evidence>
<dbReference type="InterPro" id="IPR012337">
    <property type="entry name" value="RNaseH-like_sf"/>
</dbReference>
<evidence type="ECO:0000256" key="1">
    <source>
        <dbReference type="ARBA" id="ARBA00022490"/>
    </source>
</evidence>
<evidence type="ECO:0000256" key="3">
    <source>
        <dbReference type="ARBA" id="ARBA00022722"/>
    </source>
</evidence>
<dbReference type="HAMAP" id="MF_00651">
    <property type="entry name" value="Nuclease_YqgF"/>
    <property type="match status" value="1"/>
</dbReference>
<feature type="domain" description="YqgF/RNase H-like" evidence="6">
    <location>
        <begin position="1"/>
        <end position="102"/>
    </location>
</feature>
<protein>
    <recommendedName>
        <fullName evidence="5">Putative pre-16S rRNA nuclease</fullName>
        <ecNumber evidence="5">3.1.-.-</ecNumber>
    </recommendedName>
</protein>
<organism evidence="7 8">
    <name type="scientific">Desulfoscipio geothermicus DSM 3669</name>
    <dbReference type="NCBI Taxonomy" id="1121426"/>
    <lineage>
        <taxon>Bacteria</taxon>
        <taxon>Bacillati</taxon>
        <taxon>Bacillota</taxon>
        <taxon>Clostridia</taxon>
        <taxon>Eubacteriales</taxon>
        <taxon>Desulfallaceae</taxon>
        <taxon>Desulfoscipio</taxon>
    </lineage>
</organism>
<sequence>MRIMGIDLGEKNIGIAVSDELGWTAQGLEIVRRQGSIEKDLDKIKAIAQQYQVEKIVVGLPRNMNGTTGAQGQKALSFADKIRRHLDLPVETWDERLSTVAAERLLINADVSRAKRRKVIDKLAASVILQGYLDAQARVDKQ</sequence>
<dbReference type="Pfam" id="PF03652">
    <property type="entry name" value="RuvX"/>
    <property type="match status" value="1"/>
</dbReference>
<dbReference type="RefSeq" id="WP_092482671.1">
    <property type="nucleotide sequence ID" value="NZ_FOYM01000008.1"/>
</dbReference>
<keyword evidence="1 5" id="KW-0963">Cytoplasm</keyword>
<evidence type="ECO:0000313" key="8">
    <source>
        <dbReference type="Proteomes" id="UP000199584"/>
    </source>
</evidence>
<dbReference type="OrthoDB" id="9796140at2"/>
<evidence type="ECO:0000256" key="4">
    <source>
        <dbReference type="ARBA" id="ARBA00022801"/>
    </source>
</evidence>
<comment type="similarity">
    <text evidence="5">Belongs to the YqgF HJR family.</text>
</comment>
<name>A0A1I6DC29_9FIRM</name>
<dbReference type="InterPro" id="IPR005227">
    <property type="entry name" value="YqgF"/>
</dbReference>
<dbReference type="STRING" id="39060.SAMN05660706_108104"/>
<dbReference type="NCBIfam" id="TIGR00250">
    <property type="entry name" value="RNAse_H_YqgF"/>
    <property type="match status" value="1"/>
</dbReference>
<gene>
    <name evidence="7" type="ORF">SAMN05660706_108104</name>
</gene>
<dbReference type="InterPro" id="IPR006641">
    <property type="entry name" value="YqgF/RNaseH-like_dom"/>
</dbReference>
<dbReference type="AlphaFoldDB" id="A0A1I6DC29"/>
<dbReference type="SUPFAM" id="SSF53098">
    <property type="entry name" value="Ribonuclease H-like"/>
    <property type="match status" value="1"/>
</dbReference>
<comment type="function">
    <text evidence="5">Could be a nuclease involved in processing of the 5'-end of pre-16S rRNA.</text>
</comment>
<reference evidence="8" key="1">
    <citation type="submission" date="2016-10" db="EMBL/GenBank/DDBJ databases">
        <authorList>
            <person name="Varghese N."/>
            <person name="Submissions S."/>
        </authorList>
    </citation>
    <scope>NUCLEOTIDE SEQUENCE [LARGE SCALE GENOMIC DNA]</scope>
    <source>
        <strain evidence="8">DSM 3669</strain>
    </source>
</reference>
<dbReference type="CDD" id="cd16964">
    <property type="entry name" value="YqgF"/>
    <property type="match status" value="1"/>
</dbReference>
<proteinExistence type="inferred from homology"/>
<dbReference type="Gene3D" id="3.30.420.140">
    <property type="entry name" value="YqgF/RNase H-like domain"/>
    <property type="match status" value="1"/>
</dbReference>